<feature type="signal peptide" evidence="1">
    <location>
        <begin position="1"/>
        <end position="32"/>
    </location>
</feature>
<gene>
    <name evidence="2" type="ORF">BU14_0614s0005</name>
</gene>
<reference evidence="2 3" key="1">
    <citation type="submission" date="2017-03" db="EMBL/GenBank/DDBJ databases">
        <title>WGS assembly of Porphyra umbilicalis.</title>
        <authorList>
            <person name="Brawley S.H."/>
            <person name="Blouin N.A."/>
            <person name="Ficko-Blean E."/>
            <person name="Wheeler G.L."/>
            <person name="Lohr M."/>
            <person name="Goodson H.V."/>
            <person name="Jenkins J.W."/>
            <person name="Blaby-Haas C.E."/>
            <person name="Helliwell K.E."/>
            <person name="Chan C."/>
            <person name="Marriage T."/>
            <person name="Bhattacharya D."/>
            <person name="Klein A.S."/>
            <person name="Badis Y."/>
            <person name="Brodie J."/>
            <person name="Cao Y."/>
            <person name="Collen J."/>
            <person name="Dittami S.M."/>
            <person name="Gachon C.M."/>
            <person name="Green B.R."/>
            <person name="Karpowicz S."/>
            <person name="Kim J.W."/>
            <person name="Kudahl U."/>
            <person name="Lin S."/>
            <person name="Michel G."/>
            <person name="Mittag M."/>
            <person name="Olson B.J."/>
            <person name="Pangilinan J."/>
            <person name="Peng Y."/>
            <person name="Qiu H."/>
            <person name="Shu S."/>
            <person name="Singer J.T."/>
            <person name="Smith A.G."/>
            <person name="Sprecher B.N."/>
            <person name="Wagner V."/>
            <person name="Wang W."/>
            <person name="Wang Z.-Y."/>
            <person name="Yan J."/>
            <person name="Yarish C."/>
            <person name="Zoeuner-Riek S."/>
            <person name="Zhuang Y."/>
            <person name="Zou Y."/>
            <person name="Lindquist E.A."/>
            <person name="Grimwood J."/>
            <person name="Barry K."/>
            <person name="Rokhsar D.S."/>
            <person name="Schmutz J."/>
            <person name="Stiller J.W."/>
            <person name="Grossman A.R."/>
            <person name="Prochnik S.E."/>
        </authorList>
    </citation>
    <scope>NUCLEOTIDE SEQUENCE [LARGE SCALE GENOMIC DNA]</scope>
    <source>
        <strain evidence="2">4086291</strain>
    </source>
</reference>
<organism evidence="2 3">
    <name type="scientific">Porphyra umbilicalis</name>
    <name type="common">Purple laver</name>
    <name type="synonym">Red alga</name>
    <dbReference type="NCBI Taxonomy" id="2786"/>
    <lineage>
        <taxon>Eukaryota</taxon>
        <taxon>Rhodophyta</taxon>
        <taxon>Bangiophyceae</taxon>
        <taxon>Bangiales</taxon>
        <taxon>Bangiaceae</taxon>
        <taxon>Porphyra</taxon>
    </lineage>
</organism>
<name>A0A1X6NR64_PORUM</name>
<evidence type="ECO:0000313" key="2">
    <source>
        <dbReference type="EMBL" id="OSX71030.1"/>
    </source>
</evidence>
<dbReference type="EMBL" id="KV919179">
    <property type="protein sequence ID" value="OSX71030.1"/>
    <property type="molecule type" value="Genomic_DNA"/>
</dbReference>
<proteinExistence type="predicted"/>
<accession>A0A1X6NR64</accession>
<evidence type="ECO:0000256" key="1">
    <source>
        <dbReference type="SAM" id="SignalP"/>
    </source>
</evidence>
<keyword evidence="1" id="KW-0732">Signal</keyword>
<feature type="chain" id="PRO_5012620444" evidence="1">
    <location>
        <begin position="33"/>
        <end position="221"/>
    </location>
</feature>
<sequence>MNSLAARPRCVSMASTLLLCVLTAVVPWTTHGAAVLAPTDSTRTADARSVAPLSAWLMAAGRDHVDRLRLGQVSAHLVDLKAQLQSKAQAPIRDCQPAVAFLKDQYMLAWAVARLYVVAEPAWSIFLRARAHAAAYAKQNPQSKTVCGLRKLVPDLERRALKLLQAHARCHKRKDSNCPLPPGGKFRKEMNGAEKATRARVVAVPLSKPLPKSLLPKRVSP</sequence>
<evidence type="ECO:0000313" key="3">
    <source>
        <dbReference type="Proteomes" id="UP000218209"/>
    </source>
</evidence>
<protein>
    <submittedName>
        <fullName evidence="2">Uncharacterized protein</fullName>
    </submittedName>
</protein>
<keyword evidence="3" id="KW-1185">Reference proteome</keyword>
<dbReference type="Proteomes" id="UP000218209">
    <property type="component" value="Unassembled WGS sequence"/>
</dbReference>
<dbReference type="AlphaFoldDB" id="A0A1X6NR64"/>